<evidence type="ECO:0000313" key="1">
    <source>
        <dbReference type="EMBL" id="KAG0142491.1"/>
    </source>
</evidence>
<organism evidence="1 2">
    <name type="scientific">Cronartium quercuum f. sp. fusiforme G11</name>
    <dbReference type="NCBI Taxonomy" id="708437"/>
    <lineage>
        <taxon>Eukaryota</taxon>
        <taxon>Fungi</taxon>
        <taxon>Dikarya</taxon>
        <taxon>Basidiomycota</taxon>
        <taxon>Pucciniomycotina</taxon>
        <taxon>Pucciniomycetes</taxon>
        <taxon>Pucciniales</taxon>
        <taxon>Coleosporiaceae</taxon>
        <taxon>Cronartium</taxon>
    </lineage>
</organism>
<reference evidence="1" key="1">
    <citation type="submission" date="2013-11" db="EMBL/GenBank/DDBJ databases">
        <title>Genome sequence of the fusiform rust pathogen reveals effectors for host alternation and coevolution with pine.</title>
        <authorList>
            <consortium name="DOE Joint Genome Institute"/>
            <person name="Smith K."/>
            <person name="Pendleton A."/>
            <person name="Kubisiak T."/>
            <person name="Anderson C."/>
            <person name="Salamov A."/>
            <person name="Aerts A."/>
            <person name="Riley R."/>
            <person name="Clum A."/>
            <person name="Lindquist E."/>
            <person name="Ence D."/>
            <person name="Campbell M."/>
            <person name="Kronenberg Z."/>
            <person name="Feau N."/>
            <person name="Dhillon B."/>
            <person name="Hamelin R."/>
            <person name="Burleigh J."/>
            <person name="Smith J."/>
            <person name="Yandell M."/>
            <person name="Nelson C."/>
            <person name="Grigoriev I."/>
            <person name="Davis J."/>
        </authorList>
    </citation>
    <scope>NUCLEOTIDE SEQUENCE</scope>
    <source>
        <strain evidence="1">G11</strain>
    </source>
</reference>
<gene>
    <name evidence="1" type="ORF">CROQUDRAFT_97437</name>
</gene>
<keyword evidence="2" id="KW-1185">Reference proteome</keyword>
<comment type="caution">
    <text evidence="1">The sequence shown here is derived from an EMBL/GenBank/DDBJ whole genome shotgun (WGS) entry which is preliminary data.</text>
</comment>
<evidence type="ECO:0000313" key="2">
    <source>
        <dbReference type="Proteomes" id="UP000886653"/>
    </source>
</evidence>
<protein>
    <submittedName>
        <fullName evidence="1">Uncharacterized protein</fullName>
    </submittedName>
</protein>
<dbReference type="EMBL" id="MU167346">
    <property type="protein sequence ID" value="KAG0142491.1"/>
    <property type="molecule type" value="Genomic_DNA"/>
</dbReference>
<accession>A0A9P6T802</accession>
<sequence length="135" mass="15196">MLIQSTPKSSSNKIAIEHPSSGNLQIKQSHSHLCSRASDSSLSVTHKPTCRWIGIEQWIELAQNLAKEPVKLPNVPRMIINKLQKAITLCCQYLALFKPVKTDSTQFDESIKHEKLQHGFVLQWNSTSTPTHHSS</sequence>
<dbReference type="Proteomes" id="UP000886653">
    <property type="component" value="Unassembled WGS sequence"/>
</dbReference>
<proteinExistence type="predicted"/>
<dbReference type="AlphaFoldDB" id="A0A9P6T802"/>
<name>A0A9P6T802_9BASI</name>